<sequence>MQWEAADAPSGDGGSDTDRHYEPFRWHGKETLQLKFVLFHLCEAHETMDSPAGNAASIQKAGGVAGGIKVARL</sequence>
<gene>
    <name evidence="2" type="ORF">CgunFtcFv8_012257</name>
</gene>
<reference evidence="2 3" key="1">
    <citation type="journal article" date="2023" name="Mol. Biol. Evol.">
        <title>Genomics of Secondarily Temperate Adaptation in the Only Non-Antarctic Icefish.</title>
        <authorList>
            <person name="Rivera-Colon A.G."/>
            <person name="Rayamajhi N."/>
            <person name="Minhas B.F."/>
            <person name="Madrigal G."/>
            <person name="Bilyk K.T."/>
            <person name="Yoon V."/>
            <person name="Hune M."/>
            <person name="Gregory S."/>
            <person name="Cheng C.H.C."/>
            <person name="Catchen J.M."/>
        </authorList>
    </citation>
    <scope>NUCLEOTIDE SEQUENCE [LARGE SCALE GENOMIC DNA]</scope>
    <source>
        <tissue evidence="2">White muscle</tissue>
    </source>
</reference>
<evidence type="ECO:0000313" key="2">
    <source>
        <dbReference type="EMBL" id="KAK5917360.1"/>
    </source>
</evidence>
<accession>A0AAN8D8G9</accession>
<evidence type="ECO:0000313" key="3">
    <source>
        <dbReference type="Proteomes" id="UP001331515"/>
    </source>
</evidence>
<dbReference type="EMBL" id="JAURVH010001526">
    <property type="protein sequence ID" value="KAK5917360.1"/>
    <property type="molecule type" value="Genomic_DNA"/>
</dbReference>
<keyword evidence="3" id="KW-1185">Reference proteome</keyword>
<name>A0AAN8D8G9_CHAGU</name>
<organism evidence="2 3">
    <name type="scientific">Champsocephalus gunnari</name>
    <name type="common">Mackerel icefish</name>
    <dbReference type="NCBI Taxonomy" id="52237"/>
    <lineage>
        <taxon>Eukaryota</taxon>
        <taxon>Metazoa</taxon>
        <taxon>Chordata</taxon>
        <taxon>Craniata</taxon>
        <taxon>Vertebrata</taxon>
        <taxon>Euteleostomi</taxon>
        <taxon>Actinopterygii</taxon>
        <taxon>Neopterygii</taxon>
        <taxon>Teleostei</taxon>
        <taxon>Neoteleostei</taxon>
        <taxon>Acanthomorphata</taxon>
        <taxon>Eupercaria</taxon>
        <taxon>Perciformes</taxon>
        <taxon>Notothenioidei</taxon>
        <taxon>Channichthyidae</taxon>
        <taxon>Champsocephalus</taxon>
    </lineage>
</organism>
<proteinExistence type="predicted"/>
<comment type="caution">
    <text evidence="2">The sequence shown here is derived from an EMBL/GenBank/DDBJ whole genome shotgun (WGS) entry which is preliminary data.</text>
</comment>
<dbReference type="Proteomes" id="UP001331515">
    <property type="component" value="Unassembled WGS sequence"/>
</dbReference>
<dbReference type="AlphaFoldDB" id="A0AAN8D8G9"/>
<protein>
    <submittedName>
        <fullName evidence="2">Uncharacterized protein</fullName>
    </submittedName>
</protein>
<evidence type="ECO:0000256" key="1">
    <source>
        <dbReference type="SAM" id="MobiDB-lite"/>
    </source>
</evidence>
<feature type="region of interest" description="Disordered" evidence="1">
    <location>
        <begin position="1"/>
        <end position="21"/>
    </location>
</feature>